<protein>
    <recommendedName>
        <fullName evidence="3">Sulfotransferase</fullName>
    </recommendedName>
</protein>
<reference evidence="1 2" key="1">
    <citation type="submission" date="2013-06" db="EMBL/GenBank/DDBJ databases">
        <title>Draft genome sequence of Thauera terpenica.</title>
        <authorList>
            <person name="Liu B."/>
            <person name="Frostegard A.H."/>
            <person name="Shapleigh J.P."/>
        </authorList>
    </citation>
    <scope>NUCLEOTIDE SEQUENCE [LARGE SCALE GENOMIC DNA]</scope>
    <source>
        <strain evidence="1 2">58Eu</strain>
    </source>
</reference>
<dbReference type="Pfam" id="PF13469">
    <property type="entry name" value="Sulfotransfer_3"/>
    <property type="match status" value="1"/>
</dbReference>
<evidence type="ECO:0000313" key="2">
    <source>
        <dbReference type="Proteomes" id="UP000015455"/>
    </source>
</evidence>
<dbReference type="OrthoDB" id="9777890at2"/>
<dbReference type="InterPro" id="IPR027417">
    <property type="entry name" value="P-loop_NTPase"/>
</dbReference>
<dbReference type="STRING" id="1348657.M622_05095"/>
<dbReference type="EMBL" id="ATJV01000070">
    <property type="protein sequence ID" value="EPZ14834.1"/>
    <property type="molecule type" value="Genomic_DNA"/>
</dbReference>
<accession>T0APQ2</accession>
<dbReference type="PANTHER" id="PTHR36451">
    <property type="entry name" value="PAPS-DEPENDENT SULFOTRANSFERASE STF3"/>
    <property type="match status" value="1"/>
</dbReference>
<proteinExistence type="predicted"/>
<keyword evidence="2" id="KW-1185">Reference proteome</keyword>
<dbReference type="AlphaFoldDB" id="T0APQ2"/>
<evidence type="ECO:0008006" key="3">
    <source>
        <dbReference type="Google" id="ProtNLM"/>
    </source>
</evidence>
<dbReference type="eggNOG" id="COG0446">
    <property type="taxonomic scope" value="Bacteria"/>
</dbReference>
<dbReference type="PATRIC" id="fig|1348657.5.peg.2774"/>
<dbReference type="SUPFAM" id="SSF52540">
    <property type="entry name" value="P-loop containing nucleoside triphosphate hydrolases"/>
    <property type="match status" value="1"/>
</dbReference>
<dbReference type="PANTHER" id="PTHR36451:SF1">
    <property type="entry name" value="OMEGA-HYDROXY-BETA-DIHYDROMENAQUINONE-9 SULFOTRANSFERASE STF3"/>
    <property type="match status" value="1"/>
</dbReference>
<organism evidence="1 2">
    <name type="scientific">Thauera terpenica 58Eu</name>
    <dbReference type="NCBI Taxonomy" id="1348657"/>
    <lineage>
        <taxon>Bacteria</taxon>
        <taxon>Pseudomonadati</taxon>
        <taxon>Pseudomonadota</taxon>
        <taxon>Betaproteobacteria</taxon>
        <taxon>Rhodocyclales</taxon>
        <taxon>Zoogloeaceae</taxon>
        <taxon>Thauera</taxon>
    </lineage>
</organism>
<gene>
    <name evidence="1" type="ORF">M622_05095</name>
</gene>
<dbReference type="InterPro" id="IPR052736">
    <property type="entry name" value="Stf3_sulfotransferase"/>
</dbReference>
<name>T0APQ2_9RHOO</name>
<dbReference type="Proteomes" id="UP000015455">
    <property type="component" value="Unassembled WGS sequence"/>
</dbReference>
<sequence>MFYYFDFSVWFKLLRLVSKEKNDRQRRGLYKLLLLHIPLRASVTALCFFLDGILFPALWRTQVKTPVFIIGHARSGTTLAHRLMSADERFSTFKYYELLLPSLLQKKLVHLAAWIDARVLGGVLERKLQAWEKRKFGPTQHIHKMGLTIPEEDDLLYFNSCASGFWLTKLPYMSELDFFHVDQRSPASRRRMMKFYKECVRRQLYINGSERIHLSKNPTYCGRVEALIETFPDARFVVLYRNPYETIPSLLKLLNVGWKLQGNLSRERVRESNEVMTGLSYETYLHPREVLARHPETPHAIIDYRRLTTDPKGCIEDVYRDLGLDITPAYAAFLEAEAARTRRHETEHRYSLAEFGLDDQDIRRRLAPLFEEFQWDEHIPAKPEDEKEATHA</sequence>
<dbReference type="RefSeq" id="WP_021250176.1">
    <property type="nucleotide sequence ID" value="NZ_ATJV01000070.1"/>
</dbReference>
<dbReference type="Gene3D" id="3.40.50.300">
    <property type="entry name" value="P-loop containing nucleotide triphosphate hydrolases"/>
    <property type="match status" value="1"/>
</dbReference>
<comment type="caution">
    <text evidence="1">The sequence shown here is derived from an EMBL/GenBank/DDBJ whole genome shotgun (WGS) entry which is preliminary data.</text>
</comment>
<evidence type="ECO:0000313" key="1">
    <source>
        <dbReference type="EMBL" id="EPZ14834.1"/>
    </source>
</evidence>